<keyword evidence="7 9" id="KW-1133">Transmembrane helix</keyword>
<keyword evidence="8 9" id="KW-0472">Membrane</keyword>
<keyword evidence="2" id="KW-0813">Transport</keyword>
<comment type="caution">
    <text evidence="10">The sequence shown here is derived from an EMBL/GenBank/DDBJ whole genome shotgun (WGS) entry which is preliminary data.</text>
</comment>
<proteinExistence type="predicted"/>
<dbReference type="GeneID" id="98002018"/>
<name>B6GAC7_9ACTN</name>
<evidence type="ECO:0000256" key="7">
    <source>
        <dbReference type="ARBA" id="ARBA00022989"/>
    </source>
</evidence>
<evidence type="ECO:0000256" key="5">
    <source>
        <dbReference type="ARBA" id="ARBA00022683"/>
    </source>
</evidence>
<reference evidence="10 11" key="1">
    <citation type="submission" date="2008-10" db="EMBL/GenBank/DDBJ databases">
        <title>Draft genome sequence of Collinsella stercoris (DSM 13279).</title>
        <authorList>
            <person name="Sudarsanam P."/>
            <person name="Ley R."/>
            <person name="Guruge J."/>
            <person name="Turnbaugh P.J."/>
            <person name="Mahowald M."/>
            <person name="Liep D."/>
            <person name="Gordon J."/>
        </authorList>
    </citation>
    <scope>NUCLEOTIDE SEQUENCE [LARGE SCALE GENOMIC DNA]</scope>
    <source>
        <strain evidence="10 11">DSM 13279</strain>
    </source>
</reference>
<keyword evidence="5" id="KW-0598">Phosphotransferase system</keyword>
<accession>B6GAC7</accession>
<dbReference type="InterPro" id="IPR004700">
    <property type="entry name" value="PTS_IIC_man"/>
</dbReference>
<evidence type="ECO:0000313" key="11">
    <source>
        <dbReference type="Proteomes" id="UP000003560"/>
    </source>
</evidence>
<evidence type="ECO:0000256" key="1">
    <source>
        <dbReference type="ARBA" id="ARBA00004651"/>
    </source>
</evidence>
<dbReference type="HOGENOM" id="CLU_069101_3_0_11"/>
<evidence type="ECO:0000313" key="10">
    <source>
        <dbReference type="EMBL" id="EEA90741.1"/>
    </source>
</evidence>
<dbReference type="AlphaFoldDB" id="B6GAC7"/>
<comment type="subcellular location">
    <subcellularLocation>
        <location evidence="1">Cell membrane</location>
        <topology evidence="1">Multi-pass membrane protein</topology>
    </subcellularLocation>
</comment>
<dbReference type="RefSeq" id="WP_006720680.1">
    <property type="nucleotide sequence ID" value="NZ_CP085935.1"/>
</dbReference>
<keyword evidence="11" id="KW-1185">Reference proteome</keyword>
<feature type="transmembrane region" description="Helical" evidence="9">
    <location>
        <begin position="98"/>
        <end position="124"/>
    </location>
</feature>
<dbReference type="Proteomes" id="UP000003560">
    <property type="component" value="Unassembled WGS sequence"/>
</dbReference>
<keyword evidence="6 9" id="KW-0812">Transmembrane</keyword>
<dbReference type="GO" id="GO:0009401">
    <property type="term" value="P:phosphoenolpyruvate-dependent sugar phosphotransferase system"/>
    <property type="evidence" value="ECO:0007669"/>
    <property type="project" value="UniProtKB-KW"/>
</dbReference>
<dbReference type="OrthoDB" id="3190125at2"/>
<keyword evidence="3" id="KW-1003">Cell membrane</keyword>
<protein>
    <submittedName>
        <fullName evidence="10">PTS system sorbose-specific iic component</fullName>
    </submittedName>
</protein>
<reference evidence="10 11" key="2">
    <citation type="submission" date="2008-10" db="EMBL/GenBank/DDBJ databases">
        <authorList>
            <person name="Fulton L."/>
            <person name="Clifton S."/>
            <person name="Fulton B."/>
            <person name="Xu J."/>
            <person name="Minx P."/>
            <person name="Pepin K.H."/>
            <person name="Johnson M."/>
            <person name="Thiruvilangam P."/>
            <person name="Bhonagiri V."/>
            <person name="Nash W.E."/>
            <person name="Mardis E.R."/>
            <person name="Wilson R.K."/>
        </authorList>
    </citation>
    <scope>NUCLEOTIDE SEQUENCE [LARGE SCALE GENOMIC DNA]</scope>
    <source>
        <strain evidence="10 11">DSM 13279</strain>
    </source>
</reference>
<dbReference type="EMBL" id="ABXJ01000059">
    <property type="protein sequence ID" value="EEA90741.1"/>
    <property type="molecule type" value="Genomic_DNA"/>
</dbReference>
<feature type="transmembrane region" description="Helical" evidence="9">
    <location>
        <begin position="173"/>
        <end position="200"/>
    </location>
</feature>
<feature type="transmembrane region" description="Helical" evidence="9">
    <location>
        <begin position="212"/>
        <end position="241"/>
    </location>
</feature>
<evidence type="ECO:0000256" key="6">
    <source>
        <dbReference type="ARBA" id="ARBA00022692"/>
    </source>
</evidence>
<dbReference type="PANTHER" id="PTHR32502:SF8">
    <property type="entry name" value="N-ACETYLGALACTOSAMINE PERMEASE IIC COMPONENT 1"/>
    <property type="match status" value="1"/>
</dbReference>
<evidence type="ECO:0000256" key="4">
    <source>
        <dbReference type="ARBA" id="ARBA00022597"/>
    </source>
</evidence>
<feature type="transmembrane region" description="Helical" evidence="9">
    <location>
        <begin position="145"/>
        <end position="167"/>
    </location>
</feature>
<dbReference type="eggNOG" id="COG3715">
    <property type="taxonomic scope" value="Bacteria"/>
</dbReference>
<evidence type="ECO:0000256" key="3">
    <source>
        <dbReference type="ARBA" id="ARBA00022475"/>
    </source>
</evidence>
<dbReference type="PANTHER" id="PTHR32502">
    <property type="entry name" value="N-ACETYLGALACTOSAMINE PERMEASE II COMPONENT-RELATED"/>
    <property type="match status" value="1"/>
</dbReference>
<dbReference type="GO" id="GO:0005886">
    <property type="term" value="C:plasma membrane"/>
    <property type="evidence" value="ECO:0007669"/>
    <property type="project" value="UniProtKB-SubCell"/>
</dbReference>
<keyword evidence="4" id="KW-0762">Sugar transport</keyword>
<evidence type="ECO:0000256" key="2">
    <source>
        <dbReference type="ARBA" id="ARBA00022448"/>
    </source>
</evidence>
<dbReference type="STRING" id="445975.COLSTE_01023"/>
<organism evidence="10 11">
    <name type="scientific">Collinsella stercoris DSM 13279</name>
    <dbReference type="NCBI Taxonomy" id="445975"/>
    <lineage>
        <taxon>Bacteria</taxon>
        <taxon>Bacillati</taxon>
        <taxon>Actinomycetota</taxon>
        <taxon>Coriobacteriia</taxon>
        <taxon>Coriobacteriales</taxon>
        <taxon>Coriobacteriaceae</taxon>
        <taxon>Collinsella</taxon>
    </lineage>
</organism>
<dbReference type="Pfam" id="PF03609">
    <property type="entry name" value="EII-Sor"/>
    <property type="match status" value="1"/>
</dbReference>
<evidence type="ECO:0000256" key="9">
    <source>
        <dbReference type="SAM" id="Phobius"/>
    </source>
</evidence>
<dbReference type="PROSITE" id="PS51106">
    <property type="entry name" value="PTS_EIIC_TYPE_4"/>
    <property type="match status" value="1"/>
</dbReference>
<evidence type="ECO:0000256" key="8">
    <source>
        <dbReference type="ARBA" id="ARBA00023136"/>
    </source>
</evidence>
<dbReference type="InterPro" id="IPR050303">
    <property type="entry name" value="GatZ_KbaZ_carbometab"/>
</dbReference>
<sequence>MSLIQALLIALFGYLGSIYGTFLFGTVGGWNLIGRPIVAGAIIGVIMGDVTNGILIGAAIQALYVGLVTPGMSVPGDVNFASYIGIPLALAAGASPEYAVGISVPLSLLGVAAIYSVATFNAVFVHLQEKWISEGKLKHATRIPIYSNISEFIVRFVPIFLACYFGADYVPTLIALIPEWLGTVFQVLGGILPAVGFGLLIKFTLKKNIELLFFVVGFILMAVLKMPIVAITFVAAFIAYVDYLGSNKSKEVE</sequence>
<feature type="transmembrane region" description="Helical" evidence="9">
    <location>
        <begin position="37"/>
        <end position="64"/>
    </location>
</feature>
<gene>
    <name evidence="10" type="ORF">COLSTE_01023</name>
</gene>
<feature type="transmembrane region" description="Helical" evidence="9">
    <location>
        <begin position="6"/>
        <end position="25"/>
    </location>
</feature>